<reference evidence="1 2" key="1">
    <citation type="journal article" date="2019" name="Int. J. Syst. Evol. Microbiol.">
        <title>The Global Catalogue of Microorganisms (GCM) 10K type strain sequencing project: providing services to taxonomists for standard genome sequencing and annotation.</title>
        <authorList>
            <consortium name="The Broad Institute Genomics Platform"/>
            <consortium name="The Broad Institute Genome Sequencing Center for Infectious Disease"/>
            <person name="Wu L."/>
            <person name="Ma J."/>
        </authorList>
    </citation>
    <scope>NUCLEOTIDE SEQUENCE [LARGE SCALE GENOMIC DNA]</scope>
    <source>
        <strain evidence="1 2">JCM 19585</strain>
    </source>
</reference>
<dbReference type="RefSeq" id="WP_188877506.1">
    <property type="nucleotide sequence ID" value="NZ_BMPF01000001.1"/>
</dbReference>
<dbReference type="Proteomes" id="UP000628840">
    <property type="component" value="Unassembled WGS sequence"/>
</dbReference>
<dbReference type="AlphaFoldDB" id="A0A830ERV1"/>
<proteinExistence type="predicted"/>
<organism evidence="1 2">
    <name type="scientific">Halarchaeum grantii</name>
    <dbReference type="NCBI Taxonomy" id="1193105"/>
    <lineage>
        <taxon>Archaea</taxon>
        <taxon>Methanobacteriati</taxon>
        <taxon>Methanobacteriota</taxon>
        <taxon>Stenosarchaea group</taxon>
        <taxon>Halobacteria</taxon>
        <taxon>Halobacteriales</taxon>
        <taxon>Halobacteriaceae</taxon>
    </lineage>
</organism>
<name>A0A830ERV1_9EURY</name>
<comment type="caution">
    <text evidence="1">The sequence shown here is derived from an EMBL/GenBank/DDBJ whole genome shotgun (WGS) entry which is preliminary data.</text>
</comment>
<accession>A0A830ERV1</accession>
<evidence type="ECO:0000313" key="1">
    <source>
        <dbReference type="EMBL" id="GGL23195.1"/>
    </source>
</evidence>
<evidence type="ECO:0000313" key="2">
    <source>
        <dbReference type="Proteomes" id="UP000628840"/>
    </source>
</evidence>
<keyword evidence="2" id="KW-1185">Reference proteome</keyword>
<sequence length="184" mass="21014">MIDNFDEPDASQGEALPMDFERVIDFSGHDWWVSRDKTYGLYCQYAGDGWDDDDLELVRVEWSYEFKRRGFYDGRDSPYLLYERDGSNGWEGDGENRSYRSHIVQGGATICRTDANIPSPEIIEGEKRVGLLPREVPYPTFDTLTPLSEVPEDWRESVPLCTHCMEQSQSSGILPGHEESASCV</sequence>
<protein>
    <submittedName>
        <fullName evidence="1">Uncharacterized protein</fullName>
    </submittedName>
</protein>
<gene>
    <name evidence="1" type="ORF">GCM10009037_03340</name>
</gene>
<dbReference type="EMBL" id="BMPF01000001">
    <property type="protein sequence ID" value="GGL23195.1"/>
    <property type="molecule type" value="Genomic_DNA"/>
</dbReference>